<dbReference type="Proteomes" id="UP000004200">
    <property type="component" value="Unassembled WGS sequence"/>
</dbReference>
<proteinExistence type="predicted"/>
<dbReference type="eggNOG" id="COG2854">
    <property type="taxonomic scope" value="Bacteria"/>
</dbReference>
<dbReference type="PANTHER" id="PTHR36573:SF1">
    <property type="entry name" value="INTERMEMBRANE PHOSPHOLIPID TRANSPORT SYSTEM BINDING PROTEIN MLAC"/>
    <property type="match status" value="1"/>
</dbReference>
<feature type="region of interest" description="Disordered" evidence="1">
    <location>
        <begin position="50"/>
        <end position="88"/>
    </location>
</feature>
<protein>
    <submittedName>
        <fullName evidence="3">Toluene tolerance family protein</fullName>
    </submittedName>
</protein>
<accession>G2DX95</accession>
<comment type="caution">
    <text evidence="3">The sequence shown here is derived from an EMBL/GenBank/DDBJ whole genome shotgun (WGS) entry which is preliminary data.</text>
</comment>
<dbReference type="Pfam" id="PF05494">
    <property type="entry name" value="MlaC"/>
    <property type="match status" value="1"/>
</dbReference>
<evidence type="ECO:0000313" key="3">
    <source>
        <dbReference type="EMBL" id="EGV33449.1"/>
    </source>
</evidence>
<feature type="chain" id="PRO_5003428181" evidence="2">
    <location>
        <begin position="22"/>
        <end position="250"/>
    </location>
</feature>
<dbReference type="EMBL" id="AFWT01000003">
    <property type="protein sequence ID" value="EGV33449.1"/>
    <property type="molecule type" value="Genomic_DNA"/>
</dbReference>
<organism evidence="3 4">
    <name type="scientific">Thiorhodococcus drewsii AZ1</name>
    <dbReference type="NCBI Taxonomy" id="765913"/>
    <lineage>
        <taxon>Bacteria</taxon>
        <taxon>Pseudomonadati</taxon>
        <taxon>Pseudomonadota</taxon>
        <taxon>Gammaproteobacteria</taxon>
        <taxon>Chromatiales</taxon>
        <taxon>Chromatiaceae</taxon>
        <taxon>Thiorhodococcus</taxon>
    </lineage>
</organism>
<reference evidence="3 4" key="1">
    <citation type="submission" date="2011-06" db="EMBL/GenBank/DDBJ databases">
        <title>The draft genome of Thiorhodococcus drewsii AZ1.</title>
        <authorList>
            <consortium name="US DOE Joint Genome Institute (JGI-PGF)"/>
            <person name="Lucas S."/>
            <person name="Han J."/>
            <person name="Lapidus A."/>
            <person name="Cheng J.-F."/>
            <person name="Goodwin L."/>
            <person name="Pitluck S."/>
            <person name="Peters L."/>
            <person name="Land M.L."/>
            <person name="Hauser L."/>
            <person name="Vogl K."/>
            <person name="Liu Z."/>
            <person name="Imhoff J."/>
            <person name="Thiel V."/>
            <person name="Frigaard N.-U."/>
            <person name="Bryant D.A."/>
            <person name="Woyke T.J."/>
        </authorList>
    </citation>
    <scope>NUCLEOTIDE SEQUENCE [LARGE SCALE GENOMIC DNA]</scope>
    <source>
        <strain evidence="3 4">AZ1</strain>
    </source>
</reference>
<dbReference type="InterPro" id="IPR008869">
    <property type="entry name" value="MlaC/ttg2D"/>
</dbReference>
<evidence type="ECO:0000256" key="2">
    <source>
        <dbReference type="SAM" id="SignalP"/>
    </source>
</evidence>
<dbReference type="OrthoDB" id="9787053at2"/>
<keyword evidence="4" id="KW-1185">Reference proteome</keyword>
<evidence type="ECO:0000256" key="1">
    <source>
        <dbReference type="SAM" id="MobiDB-lite"/>
    </source>
</evidence>
<evidence type="ECO:0000313" key="4">
    <source>
        <dbReference type="Proteomes" id="UP000004200"/>
    </source>
</evidence>
<name>G2DX95_9GAMM</name>
<feature type="signal peptide" evidence="2">
    <location>
        <begin position="1"/>
        <end position="21"/>
    </location>
</feature>
<keyword evidence="2" id="KW-0732">Signal</keyword>
<gene>
    <name evidence="3" type="ORF">ThidrDRAFT_0656</name>
</gene>
<dbReference type="InterPro" id="IPR042245">
    <property type="entry name" value="Tgt2/MlaC_sf"/>
</dbReference>
<dbReference type="PANTHER" id="PTHR36573">
    <property type="entry name" value="INTERMEMBRANE PHOSPHOLIPID TRANSPORT SYSTEM BINDING PROTEIN MLAC"/>
    <property type="match status" value="1"/>
</dbReference>
<dbReference type="STRING" id="765913.ThidrDRAFT_0656"/>
<dbReference type="AlphaFoldDB" id="G2DX95"/>
<dbReference type="Gene3D" id="3.10.450.710">
    <property type="entry name" value="Tgt2/MlaC"/>
    <property type="match status" value="1"/>
</dbReference>
<dbReference type="RefSeq" id="WP_007039372.1">
    <property type="nucleotide sequence ID" value="NZ_AFWT01000003.1"/>
</dbReference>
<sequence length="250" mass="26840">MKASLMSFAVLSLGLSAGLAAQPYPYAPAPGAAPYGPGFMPVAPWGAGSYPRETAPGRQDGAQSRSAAPGDSGGARSLPARTAGPMAEASARLKEGMDRLLKFLGEQDSMNKLQVAAFLDREIAPYFDFDSMAQWVAGPGYRSMSPKERSELTAWLESDFLSVLASNLVGYQGQQFRMLTPRRGPRGAVNINVAILRADTYPSTLQFRMAPSDQGWRVYDVVANGRSAASYYRVQFQRMAGQVKGGSAVR</sequence>